<gene>
    <name evidence="2" type="ORF">A2704_02140</name>
</gene>
<organism evidence="2 3">
    <name type="scientific">Candidatus Kaiserbacteria bacterium RIFCSPHIGHO2_01_FULL_54_36b</name>
    <dbReference type="NCBI Taxonomy" id="1798483"/>
    <lineage>
        <taxon>Bacteria</taxon>
        <taxon>Candidatus Kaiseribacteriota</taxon>
    </lineage>
</organism>
<reference evidence="2 3" key="1">
    <citation type="journal article" date="2016" name="Nat. Commun.">
        <title>Thousands of microbial genomes shed light on interconnected biogeochemical processes in an aquifer system.</title>
        <authorList>
            <person name="Anantharaman K."/>
            <person name="Brown C.T."/>
            <person name="Hug L.A."/>
            <person name="Sharon I."/>
            <person name="Castelle C.J."/>
            <person name="Probst A.J."/>
            <person name="Thomas B.C."/>
            <person name="Singh A."/>
            <person name="Wilkins M.J."/>
            <person name="Karaoz U."/>
            <person name="Brodie E.L."/>
            <person name="Williams K.H."/>
            <person name="Hubbard S.S."/>
            <person name="Banfield J.F."/>
        </authorList>
    </citation>
    <scope>NUCLEOTIDE SEQUENCE [LARGE SCALE GENOMIC DNA]</scope>
</reference>
<keyword evidence="1" id="KW-1133">Transmembrane helix</keyword>
<dbReference type="EMBL" id="MFKW01000034">
    <property type="protein sequence ID" value="OGG51245.1"/>
    <property type="molecule type" value="Genomic_DNA"/>
</dbReference>
<keyword evidence="1" id="KW-0812">Transmembrane</keyword>
<dbReference type="AlphaFoldDB" id="A0A1F6CQ23"/>
<feature type="transmembrane region" description="Helical" evidence="1">
    <location>
        <begin position="125"/>
        <end position="143"/>
    </location>
</feature>
<protein>
    <recommendedName>
        <fullName evidence="4">ABC-2 type transporter domain-containing protein</fullName>
    </recommendedName>
</protein>
<proteinExistence type="predicted"/>
<evidence type="ECO:0000313" key="3">
    <source>
        <dbReference type="Proteomes" id="UP000176445"/>
    </source>
</evidence>
<sequence length="153" mass="16279">MNVAQAILVAFFGNYLINTVAPALVAFIPISAAGGRFTPQYIGFIVLSAVLVGVLTWWYGARGTKAGLIFGLIGFAVSIATAFVTGIAGVLTQTASLSAVGEVLPRFFTPFLWDPNVAVWEQSTLWLLAYWVIAATLVGWYMRPKAAATSSAM</sequence>
<feature type="transmembrane region" description="Helical" evidence="1">
    <location>
        <begin position="6"/>
        <end position="29"/>
    </location>
</feature>
<accession>A0A1F6CQ23</accession>
<dbReference type="Proteomes" id="UP000176445">
    <property type="component" value="Unassembled WGS sequence"/>
</dbReference>
<name>A0A1F6CQ23_9BACT</name>
<evidence type="ECO:0000256" key="1">
    <source>
        <dbReference type="SAM" id="Phobius"/>
    </source>
</evidence>
<evidence type="ECO:0000313" key="2">
    <source>
        <dbReference type="EMBL" id="OGG51245.1"/>
    </source>
</evidence>
<comment type="caution">
    <text evidence="2">The sequence shown here is derived from an EMBL/GenBank/DDBJ whole genome shotgun (WGS) entry which is preliminary data.</text>
</comment>
<feature type="transmembrane region" description="Helical" evidence="1">
    <location>
        <begin position="41"/>
        <end position="60"/>
    </location>
</feature>
<feature type="transmembrane region" description="Helical" evidence="1">
    <location>
        <begin position="66"/>
        <end position="88"/>
    </location>
</feature>
<keyword evidence="1" id="KW-0472">Membrane</keyword>
<evidence type="ECO:0008006" key="4">
    <source>
        <dbReference type="Google" id="ProtNLM"/>
    </source>
</evidence>